<protein>
    <submittedName>
        <fullName evidence="2">Uncharacterized protein</fullName>
    </submittedName>
</protein>
<dbReference type="EMBL" id="BQXS01012142">
    <property type="protein sequence ID" value="GKT20043.1"/>
    <property type="molecule type" value="Genomic_DNA"/>
</dbReference>
<organism evidence="2 3">
    <name type="scientific">Aduncisulcus paluster</name>
    <dbReference type="NCBI Taxonomy" id="2918883"/>
    <lineage>
        <taxon>Eukaryota</taxon>
        <taxon>Metamonada</taxon>
        <taxon>Carpediemonas-like organisms</taxon>
        <taxon>Aduncisulcus</taxon>
    </lineage>
</organism>
<comment type="caution">
    <text evidence="2">The sequence shown here is derived from an EMBL/GenBank/DDBJ whole genome shotgun (WGS) entry which is preliminary data.</text>
</comment>
<feature type="region of interest" description="Disordered" evidence="1">
    <location>
        <begin position="251"/>
        <end position="285"/>
    </location>
</feature>
<keyword evidence="3" id="KW-1185">Reference proteome</keyword>
<evidence type="ECO:0000256" key="1">
    <source>
        <dbReference type="SAM" id="MobiDB-lite"/>
    </source>
</evidence>
<dbReference type="Proteomes" id="UP001057375">
    <property type="component" value="Unassembled WGS sequence"/>
</dbReference>
<accession>A0ABQ5JXA8</accession>
<evidence type="ECO:0000313" key="3">
    <source>
        <dbReference type="Proteomes" id="UP001057375"/>
    </source>
</evidence>
<sequence>MDNSFSSEVFHGHMGALDREKLFILRFYFIYHLNHLIVKSQIPASHVEQLSSMVEKSKDFVMDVLEELKKRFKYSMSKKYIFDGSQYKILHGSEDDDVVSTSHRTRAFTERLHRLEQQKREWAGWVGSFMSRDGVPLSKESYKYGALPSSFVPSNSSISSYLDEPQQQYVPTFSQSGIMGLSMGGLFSGNPSSSYQDELPSFPPSIQCDMSFPSINGPSYLHHDDIPHVEMEATSPKSHLPHIREQVELEQESIVGRRRTSDKDLYGPGSSPMNSGAVSSCDEPPRDLLHSTQGLFADFSISGEEAQPRRSVFQPFVDHDHTNPSHDISSHFDSRPPSFKKFSPIRDISEVDSVIHFPSSSSIDEKKQEIHDILKPALSRFSSKHVHTPIPLSPISGALPPLCTPTSGSISSLNDSQSPILSFLGQCQGPGGVTSVGQRASHPFHGYGFFGEVK</sequence>
<name>A0ABQ5JXA8_9EUKA</name>
<reference evidence="2" key="1">
    <citation type="submission" date="2022-03" db="EMBL/GenBank/DDBJ databases">
        <title>Draft genome sequence of Aduncisulcus paluster, a free-living microaerophilic Fornicata.</title>
        <authorList>
            <person name="Yuyama I."/>
            <person name="Kume K."/>
            <person name="Tamura T."/>
            <person name="Inagaki Y."/>
            <person name="Hashimoto T."/>
        </authorList>
    </citation>
    <scope>NUCLEOTIDE SEQUENCE</scope>
    <source>
        <strain evidence="2">NY0171</strain>
    </source>
</reference>
<evidence type="ECO:0000313" key="2">
    <source>
        <dbReference type="EMBL" id="GKT20043.1"/>
    </source>
</evidence>
<gene>
    <name evidence="2" type="ORF">ADUPG1_011630</name>
</gene>
<proteinExistence type="predicted"/>